<accession>A0A382NX78</accession>
<gene>
    <name evidence="1" type="ORF">METZ01_LOCUS317952</name>
</gene>
<organism evidence="1">
    <name type="scientific">marine metagenome</name>
    <dbReference type="NCBI Taxonomy" id="408172"/>
    <lineage>
        <taxon>unclassified sequences</taxon>
        <taxon>metagenomes</taxon>
        <taxon>ecological metagenomes</taxon>
    </lineage>
</organism>
<proteinExistence type="predicted"/>
<feature type="non-terminal residue" evidence="1">
    <location>
        <position position="1"/>
    </location>
</feature>
<feature type="non-terminal residue" evidence="1">
    <location>
        <position position="35"/>
    </location>
</feature>
<dbReference type="AlphaFoldDB" id="A0A382NX78"/>
<reference evidence="1" key="1">
    <citation type="submission" date="2018-05" db="EMBL/GenBank/DDBJ databases">
        <authorList>
            <person name="Lanie J.A."/>
            <person name="Ng W.-L."/>
            <person name="Kazmierczak K.M."/>
            <person name="Andrzejewski T.M."/>
            <person name="Davidsen T.M."/>
            <person name="Wayne K.J."/>
            <person name="Tettelin H."/>
            <person name="Glass J.I."/>
            <person name="Rusch D."/>
            <person name="Podicherti R."/>
            <person name="Tsui H.-C.T."/>
            <person name="Winkler M.E."/>
        </authorList>
    </citation>
    <scope>NUCLEOTIDE SEQUENCE</scope>
</reference>
<evidence type="ECO:0000313" key="1">
    <source>
        <dbReference type="EMBL" id="SVC65098.1"/>
    </source>
</evidence>
<dbReference type="EMBL" id="UINC01103028">
    <property type="protein sequence ID" value="SVC65098.1"/>
    <property type="molecule type" value="Genomic_DNA"/>
</dbReference>
<sequence length="35" mass="4196">RPWPQHPARPQCPQPGRHCFPGNWGRNCRTNPEWM</sequence>
<name>A0A382NX78_9ZZZZ</name>
<protein>
    <submittedName>
        <fullName evidence="1">Uncharacterized protein</fullName>
    </submittedName>
</protein>